<dbReference type="STRING" id="1131935.PDENDC454_19258"/>
<keyword evidence="3" id="KW-1185">Reference proteome</keyword>
<comment type="caution">
    <text evidence="2">The sequence shown here is derived from an EMBL/GenBank/DDBJ whole genome shotgun (WGS) entry which is preliminary data.</text>
</comment>
<dbReference type="PROSITE" id="PS51186">
    <property type="entry name" value="GNAT"/>
    <property type="match status" value="1"/>
</dbReference>
<accession>H3SJX4</accession>
<name>H3SJX4_9BACL</name>
<evidence type="ECO:0000313" key="3">
    <source>
        <dbReference type="Proteomes" id="UP000003900"/>
    </source>
</evidence>
<gene>
    <name evidence="2" type="ORF">PDENDC454_19258</name>
</gene>
<dbReference type="Pfam" id="PF13302">
    <property type="entry name" value="Acetyltransf_3"/>
    <property type="match status" value="1"/>
</dbReference>
<dbReference type="RefSeq" id="WP_006678347.1">
    <property type="nucleotide sequence ID" value="NZ_AHKH01000062.1"/>
</dbReference>
<protein>
    <submittedName>
        <fullName evidence="2">Acetyl-transferase</fullName>
    </submittedName>
</protein>
<dbReference type="InterPro" id="IPR000182">
    <property type="entry name" value="GNAT_dom"/>
</dbReference>
<dbReference type="Proteomes" id="UP000003900">
    <property type="component" value="Unassembled WGS sequence"/>
</dbReference>
<dbReference type="AlphaFoldDB" id="H3SJX4"/>
<sequence>MTSPHNIWEGRFVRLRAIVPGDWACFHRNDQDSEAARLCDAIYMPRSEEGTREWTEKEAGRRPDGDNMRLAIETLDGKLVGTIISQSCDPRNGTFKYGVAIFREYWGRGYASDAVRTLLRYFFEELRYEKATAQVYSFNEASARLHERLGFKLEGRVRHMIFAQGRHHDELIYGLLKSEYERMQDAAPAAKP</sequence>
<reference evidence="2 3" key="1">
    <citation type="journal article" date="2012" name="J. Bacteriol.">
        <title>Genome Sequence of the Pattern-Forming Social Bacterium Paenibacillus dendritiformis C454 Chiral Morphotype.</title>
        <authorList>
            <person name="Sirota-Madi A."/>
            <person name="Olender T."/>
            <person name="Helman Y."/>
            <person name="Brainis I."/>
            <person name="Finkelshtein A."/>
            <person name="Roth D."/>
            <person name="Hagai E."/>
            <person name="Leshkowitz D."/>
            <person name="Brodsky L."/>
            <person name="Galatenko V."/>
            <person name="Nikolaev V."/>
            <person name="Gutnick D.L."/>
            <person name="Lancet D."/>
            <person name="Ben-Jacob E."/>
        </authorList>
    </citation>
    <scope>NUCLEOTIDE SEQUENCE [LARGE SCALE GENOMIC DNA]</scope>
    <source>
        <strain evidence="2 3">C454</strain>
    </source>
</reference>
<dbReference type="SUPFAM" id="SSF55729">
    <property type="entry name" value="Acyl-CoA N-acyltransferases (Nat)"/>
    <property type="match status" value="1"/>
</dbReference>
<dbReference type="GO" id="GO:0016747">
    <property type="term" value="F:acyltransferase activity, transferring groups other than amino-acyl groups"/>
    <property type="evidence" value="ECO:0007669"/>
    <property type="project" value="InterPro"/>
</dbReference>
<evidence type="ECO:0000259" key="1">
    <source>
        <dbReference type="PROSITE" id="PS51186"/>
    </source>
</evidence>
<feature type="domain" description="N-acetyltransferase" evidence="1">
    <location>
        <begin position="13"/>
        <end position="178"/>
    </location>
</feature>
<dbReference type="PANTHER" id="PTHR43415">
    <property type="entry name" value="SPERMIDINE N(1)-ACETYLTRANSFERASE"/>
    <property type="match status" value="1"/>
</dbReference>
<dbReference type="PANTHER" id="PTHR43415:SF5">
    <property type="entry name" value="ACETYLTRANSFERASE"/>
    <property type="match status" value="1"/>
</dbReference>
<dbReference type="InterPro" id="IPR016181">
    <property type="entry name" value="Acyl_CoA_acyltransferase"/>
</dbReference>
<evidence type="ECO:0000313" key="2">
    <source>
        <dbReference type="EMBL" id="EHQ60643.1"/>
    </source>
</evidence>
<organism evidence="2 3">
    <name type="scientific">Paenibacillus dendritiformis C454</name>
    <dbReference type="NCBI Taxonomy" id="1131935"/>
    <lineage>
        <taxon>Bacteria</taxon>
        <taxon>Bacillati</taxon>
        <taxon>Bacillota</taxon>
        <taxon>Bacilli</taxon>
        <taxon>Bacillales</taxon>
        <taxon>Paenibacillaceae</taxon>
        <taxon>Paenibacillus</taxon>
    </lineage>
</organism>
<dbReference type="Gene3D" id="3.40.630.30">
    <property type="match status" value="1"/>
</dbReference>
<dbReference type="PATRIC" id="fig|1131935.3.peg.4001"/>
<proteinExistence type="predicted"/>
<dbReference type="EMBL" id="AHKH01000062">
    <property type="protein sequence ID" value="EHQ60643.1"/>
    <property type="molecule type" value="Genomic_DNA"/>
</dbReference>
<keyword evidence="2" id="KW-0808">Transferase</keyword>
<dbReference type="OrthoDB" id="9795206at2"/>